<dbReference type="EMBL" id="CM045762">
    <property type="protein sequence ID" value="KAI8010777.1"/>
    <property type="molecule type" value="Genomic_DNA"/>
</dbReference>
<name>A0ACC0HD56_9ERIC</name>
<gene>
    <name evidence="1" type="ORF">LOK49_LG06G03357</name>
</gene>
<keyword evidence="2" id="KW-1185">Reference proteome</keyword>
<organism evidence="1 2">
    <name type="scientific">Camellia lanceoleosa</name>
    <dbReference type="NCBI Taxonomy" id="1840588"/>
    <lineage>
        <taxon>Eukaryota</taxon>
        <taxon>Viridiplantae</taxon>
        <taxon>Streptophyta</taxon>
        <taxon>Embryophyta</taxon>
        <taxon>Tracheophyta</taxon>
        <taxon>Spermatophyta</taxon>
        <taxon>Magnoliopsida</taxon>
        <taxon>eudicotyledons</taxon>
        <taxon>Gunneridae</taxon>
        <taxon>Pentapetalae</taxon>
        <taxon>asterids</taxon>
        <taxon>Ericales</taxon>
        <taxon>Theaceae</taxon>
        <taxon>Camellia</taxon>
    </lineage>
</organism>
<dbReference type="Proteomes" id="UP001060215">
    <property type="component" value="Chromosome 5"/>
</dbReference>
<accession>A0ACC0HD56</accession>
<reference evidence="1 2" key="1">
    <citation type="journal article" date="2022" name="Plant J.">
        <title>Chromosome-level genome of Camellia lanceoleosa provides a valuable resource for understanding genome evolution and self-incompatibility.</title>
        <authorList>
            <person name="Gong W."/>
            <person name="Xiao S."/>
            <person name="Wang L."/>
            <person name="Liao Z."/>
            <person name="Chang Y."/>
            <person name="Mo W."/>
            <person name="Hu G."/>
            <person name="Li W."/>
            <person name="Zhao G."/>
            <person name="Zhu H."/>
            <person name="Hu X."/>
            <person name="Ji K."/>
            <person name="Xiang X."/>
            <person name="Song Q."/>
            <person name="Yuan D."/>
            <person name="Jin S."/>
            <person name="Zhang L."/>
        </authorList>
    </citation>
    <scope>NUCLEOTIDE SEQUENCE [LARGE SCALE GENOMIC DNA]</scope>
    <source>
        <strain evidence="1">SQ_2022a</strain>
    </source>
</reference>
<evidence type="ECO:0000313" key="2">
    <source>
        <dbReference type="Proteomes" id="UP001060215"/>
    </source>
</evidence>
<proteinExistence type="predicted"/>
<comment type="caution">
    <text evidence="1">The sequence shown here is derived from an EMBL/GenBank/DDBJ whole genome shotgun (WGS) entry which is preliminary data.</text>
</comment>
<protein>
    <submittedName>
        <fullName evidence="1">Uncharacterized protein</fullName>
    </submittedName>
</protein>
<sequence>MDSDSSITRLAAAVSRRYHSRSDLYNEREAIDGDEESRSEFLCPFCAEDFDMVGLCCHIDEDHAVAAKNGVCPVCAKKVGMDLVGHITMQHGSLLKVQRKRRFRKCGSNSTLSILRKELREGNLQSFIGGSQFLVSSSNTEPDPLLSSFMYNLPMVDELANVKSRSSVEASSVKESSSKDSSQRKSIQQSPLSVKDQEEKARKCAFVRGLLLSTFLDDNL</sequence>
<evidence type="ECO:0000313" key="1">
    <source>
        <dbReference type="EMBL" id="KAI8010777.1"/>
    </source>
</evidence>